<dbReference type="Pfam" id="PF13649">
    <property type="entry name" value="Methyltransf_25"/>
    <property type="match status" value="1"/>
</dbReference>
<feature type="binding site" evidence="3 4">
    <location>
        <begin position="64"/>
        <end position="66"/>
    </location>
    <ligand>
        <name>S-adenosyl-L-methionine</name>
        <dbReference type="ChEBI" id="CHEBI:59789"/>
    </ligand>
</feature>
<keyword evidence="2 3" id="KW-0949">S-adenosyl-L-methionine</keyword>
<dbReference type="HAMAP" id="MF_01589">
    <property type="entry name" value="Cx_SAM_synthase"/>
    <property type="match status" value="1"/>
</dbReference>
<evidence type="ECO:0000256" key="1">
    <source>
        <dbReference type="ARBA" id="ARBA00022679"/>
    </source>
</evidence>
<evidence type="ECO:0000313" key="6">
    <source>
        <dbReference type="EMBL" id="EAW30665.1"/>
    </source>
</evidence>
<feature type="binding site" evidence="3 4">
    <location>
        <position position="39"/>
    </location>
    <ligand>
        <name>S-adenosyl-L-methionine</name>
        <dbReference type="ChEBI" id="CHEBI:59789"/>
    </ligand>
</feature>
<dbReference type="InterPro" id="IPR005271">
    <property type="entry name" value="CmoA"/>
</dbReference>
<comment type="catalytic activity">
    <reaction evidence="3">
        <text>prephenate + S-adenosyl-L-methionine = carboxy-S-adenosyl-L-methionine + 3-phenylpyruvate + H2O</text>
        <dbReference type="Rhea" id="RHEA:51692"/>
        <dbReference type="ChEBI" id="CHEBI:15377"/>
        <dbReference type="ChEBI" id="CHEBI:18005"/>
        <dbReference type="ChEBI" id="CHEBI:29934"/>
        <dbReference type="ChEBI" id="CHEBI:59789"/>
        <dbReference type="ChEBI" id="CHEBI:134278"/>
    </reaction>
</comment>
<keyword evidence="1 3" id="KW-0808">Transferase</keyword>
<dbReference type="GO" id="GO:0002098">
    <property type="term" value="P:tRNA wobble uridine modification"/>
    <property type="evidence" value="ECO:0007669"/>
    <property type="project" value="InterPro"/>
</dbReference>
<comment type="similarity">
    <text evidence="3">Belongs to the class I-like SAM-binding methyltransferase superfamily. Cx-SAM synthase family.</text>
</comment>
<dbReference type="Gene3D" id="3.40.50.150">
    <property type="entry name" value="Vaccinia Virus protein VP39"/>
    <property type="match status" value="1"/>
</dbReference>
<evidence type="ECO:0000313" key="7">
    <source>
        <dbReference type="Proteomes" id="UP000004931"/>
    </source>
</evidence>
<dbReference type="AlphaFoldDB" id="A0YF70"/>
<evidence type="ECO:0000259" key="5">
    <source>
        <dbReference type="Pfam" id="PF13649"/>
    </source>
</evidence>
<dbReference type="PIRSF" id="PIRSF006325">
    <property type="entry name" value="MeTrfase_bac"/>
    <property type="match status" value="1"/>
</dbReference>
<dbReference type="NCBIfam" id="NF011995">
    <property type="entry name" value="PRK15451.1"/>
    <property type="match status" value="1"/>
</dbReference>
<dbReference type="STRING" id="247633.GP2143_00962"/>
<comment type="caution">
    <text evidence="6">The sequence shown here is derived from an EMBL/GenBank/DDBJ whole genome shotgun (WGS) entry which is preliminary data.</text>
</comment>
<sequence>MSTKDDIYSQPLDTITGFTFDEHVVNVFPDMIQRSVPGYSTIIAMTGVLAERYVQPNSRCYDLGSSLGASTLAMRRQLHSRPCKIIAVDNSVAMQNRCREILAQDNDGNASPVDVELVDSDIRDITIANASVVVLNFTLQFIANDTREALLKRIFDGMLDGGILILSEKILFEDPHLQALNTDLHHSFKRANGYSEMEVSQKRTALENVLIPETIASHQHRLKAVGFNNVDVWFQCFNFASLVAIK</sequence>
<reference evidence="6 7" key="1">
    <citation type="journal article" date="2010" name="J. Bacteriol.">
        <title>Genome sequence of the oligotrophic marine Gammaproteobacterium HTCC2143, isolated from the Oregon Coast.</title>
        <authorList>
            <person name="Oh H.M."/>
            <person name="Kang I."/>
            <person name="Ferriera S."/>
            <person name="Giovannoni S.J."/>
            <person name="Cho J.C."/>
        </authorList>
    </citation>
    <scope>NUCLEOTIDE SEQUENCE [LARGE SCALE GENOMIC DNA]</scope>
    <source>
        <strain evidence="6 7">HTCC2143</strain>
    </source>
</reference>
<accession>A0YF70</accession>
<dbReference type="GO" id="GO:1904047">
    <property type="term" value="F:S-adenosyl-L-methionine binding"/>
    <property type="evidence" value="ECO:0007669"/>
    <property type="project" value="UniProtKB-UniRule"/>
</dbReference>
<name>A0YF70_9GAMM</name>
<comment type="subunit">
    <text evidence="3">Homodimer.</text>
</comment>
<feature type="binding site" evidence="3 4">
    <location>
        <position position="136"/>
    </location>
    <ligand>
        <name>S-adenosyl-L-methionine</name>
        <dbReference type="ChEBI" id="CHEBI:59789"/>
    </ligand>
</feature>
<dbReference type="InterPro" id="IPR041698">
    <property type="entry name" value="Methyltransf_25"/>
</dbReference>
<dbReference type="PANTHER" id="PTHR43861:SF2">
    <property type="entry name" value="CARBOXY-S-ADENOSYL-L-METHIONINE SYNTHASE"/>
    <property type="match status" value="1"/>
</dbReference>
<dbReference type="EC" id="2.1.3.-" evidence="3"/>
<comment type="function">
    <text evidence="3">Catalyzes the conversion of S-adenosyl-L-methionine (SAM) to carboxy-S-adenosyl-L-methionine (Cx-SAM).</text>
</comment>
<organism evidence="6 7">
    <name type="scientific">marine gamma proteobacterium HTCC2143</name>
    <dbReference type="NCBI Taxonomy" id="247633"/>
    <lineage>
        <taxon>Bacteria</taxon>
        <taxon>Pseudomonadati</taxon>
        <taxon>Pseudomonadota</taxon>
        <taxon>Gammaproteobacteria</taxon>
        <taxon>Cellvibrionales</taxon>
        <taxon>Spongiibacteraceae</taxon>
        <taxon>BD1-7 clade</taxon>
    </lineage>
</organism>
<gene>
    <name evidence="3" type="primary">cmoA</name>
    <name evidence="6" type="ORF">GP2143_00962</name>
</gene>
<dbReference type="PANTHER" id="PTHR43861">
    <property type="entry name" value="TRANS-ACONITATE 2-METHYLTRANSFERASE-RELATED"/>
    <property type="match status" value="1"/>
</dbReference>
<dbReference type="eggNOG" id="COG2226">
    <property type="taxonomic scope" value="Bacteria"/>
</dbReference>
<proteinExistence type="inferred from homology"/>
<feature type="domain" description="Methyltransferase" evidence="5">
    <location>
        <begin position="62"/>
        <end position="162"/>
    </location>
</feature>
<dbReference type="Proteomes" id="UP000004931">
    <property type="component" value="Unassembled WGS sequence"/>
</dbReference>
<dbReference type="NCBIfam" id="TIGR00740">
    <property type="entry name" value="carboxy-S-adenosyl-L-methionine synthase CmoA"/>
    <property type="match status" value="1"/>
</dbReference>
<evidence type="ECO:0000256" key="4">
    <source>
        <dbReference type="PIRSR" id="PIRSR006325-1"/>
    </source>
</evidence>
<dbReference type="OrthoDB" id="9779941at2"/>
<dbReference type="EMBL" id="AAVT01000007">
    <property type="protein sequence ID" value="EAW30665.1"/>
    <property type="molecule type" value="Genomic_DNA"/>
</dbReference>
<dbReference type="SUPFAM" id="SSF53335">
    <property type="entry name" value="S-adenosyl-L-methionine-dependent methyltransferases"/>
    <property type="match status" value="1"/>
</dbReference>
<dbReference type="InterPro" id="IPR029063">
    <property type="entry name" value="SAM-dependent_MTases_sf"/>
</dbReference>
<dbReference type="GO" id="GO:0016743">
    <property type="term" value="F:carboxyl- or carbamoyltransferase activity"/>
    <property type="evidence" value="ECO:0007669"/>
    <property type="project" value="UniProtKB-UniRule"/>
</dbReference>
<feature type="binding site" evidence="3 4">
    <location>
        <begin position="121"/>
        <end position="122"/>
    </location>
    <ligand>
        <name>S-adenosyl-L-methionine</name>
        <dbReference type="ChEBI" id="CHEBI:59789"/>
    </ligand>
</feature>
<evidence type="ECO:0000256" key="3">
    <source>
        <dbReference type="HAMAP-Rule" id="MF_01589"/>
    </source>
</evidence>
<evidence type="ECO:0000256" key="2">
    <source>
        <dbReference type="ARBA" id="ARBA00022691"/>
    </source>
</evidence>
<feature type="binding site" evidence="3 4">
    <location>
        <begin position="89"/>
        <end position="90"/>
    </location>
    <ligand>
        <name>S-adenosyl-L-methionine</name>
        <dbReference type="ChEBI" id="CHEBI:59789"/>
    </ligand>
</feature>
<keyword evidence="7" id="KW-1185">Reference proteome</keyword>
<feature type="binding site" evidence="3">
    <location>
        <position position="203"/>
    </location>
    <ligand>
        <name>S-adenosyl-L-methionine</name>
        <dbReference type="ChEBI" id="CHEBI:59789"/>
    </ligand>
</feature>
<protein>
    <recommendedName>
        <fullName evidence="3">Carboxy-S-adenosyl-L-methionine synthase</fullName>
        <shortName evidence="3">Cx-SAM synthase</shortName>
        <ecNumber evidence="3">2.1.3.-</ecNumber>
    </recommendedName>
</protein>